<proteinExistence type="predicted"/>
<keyword evidence="2" id="KW-1185">Reference proteome</keyword>
<dbReference type="PANTHER" id="PTHR22625:SF70">
    <property type="entry name" value="PLEXIN A, ISOFORM A"/>
    <property type="match status" value="1"/>
</dbReference>
<dbReference type="RefSeq" id="XP_017872972.1">
    <property type="nucleotide sequence ID" value="XM_018017483.1"/>
</dbReference>
<dbReference type="InterPro" id="IPR013548">
    <property type="entry name" value="Plexin_cytoplasmic_RasGAP_dom"/>
</dbReference>
<dbReference type="Gene3D" id="1.10.506.10">
    <property type="entry name" value="GTPase Activation - p120gap, domain 1"/>
    <property type="match status" value="1"/>
</dbReference>
<gene>
    <name evidence="3" type="primary">LOC108620581</name>
</gene>
<dbReference type="InterPro" id="IPR031148">
    <property type="entry name" value="Plexin"/>
</dbReference>
<dbReference type="Proteomes" id="UP000694904">
    <property type="component" value="Unplaced"/>
</dbReference>
<dbReference type="PANTHER" id="PTHR22625">
    <property type="entry name" value="PLEXIN"/>
    <property type="match status" value="1"/>
</dbReference>
<name>A0ABM1Q0I6_DROAR</name>
<evidence type="ECO:0000313" key="3">
    <source>
        <dbReference type="RefSeq" id="XP_017872972.1"/>
    </source>
</evidence>
<evidence type="ECO:0000313" key="2">
    <source>
        <dbReference type="Proteomes" id="UP000694904"/>
    </source>
</evidence>
<accession>A0ABM1Q0I6</accession>
<organism evidence="2 3">
    <name type="scientific">Drosophila arizonae</name>
    <name type="common">Fruit fly</name>
    <dbReference type="NCBI Taxonomy" id="7263"/>
    <lineage>
        <taxon>Eukaryota</taxon>
        <taxon>Metazoa</taxon>
        <taxon>Ecdysozoa</taxon>
        <taxon>Arthropoda</taxon>
        <taxon>Hexapoda</taxon>
        <taxon>Insecta</taxon>
        <taxon>Pterygota</taxon>
        <taxon>Neoptera</taxon>
        <taxon>Endopterygota</taxon>
        <taxon>Diptera</taxon>
        <taxon>Brachycera</taxon>
        <taxon>Muscomorpha</taxon>
        <taxon>Ephydroidea</taxon>
        <taxon>Drosophilidae</taxon>
        <taxon>Drosophila</taxon>
    </lineage>
</organism>
<sequence>MTLIFPGKDSPSSKLLYAKDIPEYRKWVDRYYRDIRDMSSISDQDMNAMLAEESRLHTTEFNTNCALHELYTYAVKYNEQLTVTLEEDEFSQKQRLAFKLEQVHNIMSAE</sequence>
<dbReference type="Pfam" id="PF08337">
    <property type="entry name" value="Plexin_cytopl"/>
    <property type="match status" value="1"/>
</dbReference>
<reference evidence="3" key="1">
    <citation type="submission" date="2025-08" db="UniProtKB">
        <authorList>
            <consortium name="RefSeq"/>
        </authorList>
    </citation>
    <scope>IDENTIFICATION</scope>
    <source>
        <tissue evidence="3">Whole organism</tissue>
    </source>
</reference>
<evidence type="ECO:0000259" key="1">
    <source>
        <dbReference type="Pfam" id="PF08337"/>
    </source>
</evidence>
<dbReference type="InterPro" id="IPR008936">
    <property type="entry name" value="Rho_GTPase_activation_prot"/>
</dbReference>
<feature type="domain" description="Plexin cytoplasmic RasGAP" evidence="1">
    <location>
        <begin position="7"/>
        <end position="81"/>
    </location>
</feature>
<dbReference type="GeneID" id="108620581"/>
<protein>
    <submittedName>
        <fullName evidence="3">Plexin-A2-like</fullName>
    </submittedName>
</protein>